<evidence type="ECO:0000256" key="2">
    <source>
        <dbReference type="SAM" id="SignalP"/>
    </source>
</evidence>
<proteinExistence type="predicted"/>
<feature type="signal peptide" evidence="2">
    <location>
        <begin position="1"/>
        <end position="22"/>
    </location>
</feature>
<feature type="compositionally biased region" description="Pro residues" evidence="1">
    <location>
        <begin position="187"/>
        <end position="202"/>
    </location>
</feature>
<keyword evidence="2" id="KW-0732">Signal</keyword>
<dbReference type="AlphaFoldDB" id="A0A7R9D157"/>
<dbReference type="EMBL" id="OD002656">
    <property type="protein sequence ID" value="CAD7405801.1"/>
    <property type="molecule type" value="Genomic_DNA"/>
</dbReference>
<feature type="region of interest" description="Disordered" evidence="1">
    <location>
        <begin position="163"/>
        <end position="205"/>
    </location>
</feature>
<organism evidence="3">
    <name type="scientific">Timema poppense</name>
    <name type="common">Walking stick</name>
    <dbReference type="NCBI Taxonomy" id="170557"/>
    <lineage>
        <taxon>Eukaryota</taxon>
        <taxon>Metazoa</taxon>
        <taxon>Ecdysozoa</taxon>
        <taxon>Arthropoda</taxon>
        <taxon>Hexapoda</taxon>
        <taxon>Insecta</taxon>
        <taxon>Pterygota</taxon>
        <taxon>Neoptera</taxon>
        <taxon>Polyneoptera</taxon>
        <taxon>Phasmatodea</taxon>
        <taxon>Timematodea</taxon>
        <taxon>Timematoidea</taxon>
        <taxon>Timematidae</taxon>
        <taxon>Timema</taxon>
    </lineage>
</organism>
<evidence type="ECO:0000313" key="3">
    <source>
        <dbReference type="EMBL" id="CAD7405801.1"/>
    </source>
</evidence>
<sequence>MVILFLNGAVVLSAGFPAAAYAAYAAGRGYSGYPSFGLPYPTGNHLPSLHHHHHHPLTLLPYPLDHLGVYSAAAAAGSVHAVPLELYFGFSVRPFAGFPGYSFFPPPTVPGGTPGIAPPTSDRANTYYDYTAAVAQQPGGTMLRSSEQMGNHSPLHRDHVAATYHQQQQQQQHSRHPVTQRHSARWTPPPPPQQPPPPPPPQRHFSVSFAVMNNYQAAAAAAAQGFGPPASPHTANTRGAFPPANSPGPMDMYSSGAGDSVAGYVQAASPQPSGFPAIAVSRAPISYNPSCKAHSYQQLSLMAIIERNGTATAECLSDFENVCYGLDHHGYRCCGKRQALWHRLNPPVLLPKMSVAVWLVVDESVVIFNRYFVKGNLRKLQEEPHA</sequence>
<name>A0A7R9D157_TIMPO</name>
<gene>
    <name evidence="3" type="ORF">TPSB3V08_LOCUS5148</name>
</gene>
<feature type="chain" id="PRO_5030631416" evidence="2">
    <location>
        <begin position="23"/>
        <end position="386"/>
    </location>
</feature>
<feature type="compositionally biased region" description="Basic residues" evidence="1">
    <location>
        <begin position="173"/>
        <end position="184"/>
    </location>
</feature>
<evidence type="ECO:0000256" key="1">
    <source>
        <dbReference type="SAM" id="MobiDB-lite"/>
    </source>
</evidence>
<accession>A0A7R9D157</accession>
<protein>
    <submittedName>
        <fullName evidence="3">Uncharacterized protein</fullName>
    </submittedName>
</protein>
<reference evidence="3" key="1">
    <citation type="submission" date="2020-11" db="EMBL/GenBank/DDBJ databases">
        <authorList>
            <person name="Tran Van P."/>
        </authorList>
    </citation>
    <scope>NUCLEOTIDE SEQUENCE</scope>
</reference>
<feature type="region of interest" description="Disordered" evidence="1">
    <location>
        <begin position="223"/>
        <end position="248"/>
    </location>
</feature>